<dbReference type="OrthoDB" id="1014491at2"/>
<sequence length="275" mass="31656">MKRIITLVLFFVLTITAHAQNKSQFNLFKPTPANEMREFESDRPTIIESPLTVDAGHIMYETDLVKLETQTTEIESNRQWVFNNANIKLGITNSTDFQIFIESYGIEKTKELSTGERETMQGFGDIRLRVKQNIIGNDKGNFALSVLPYVKFPTNKYSDNKKYEGGLIVPMEVKLPGEWKLELQVEADRLKDDDDDAYHTELMQGAGISHKLGEKLEAFAETYYTYDFKEHNIYNFLNAELQFEVSDHFLIDGGVYYGIQKHATHNYFAGAAFRF</sequence>
<dbReference type="InterPro" id="IPR025737">
    <property type="entry name" value="FApF"/>
</dbReference>
<evidence type="ECO:0000313" key="3">
    <source>
        <dbReference type="Proteomes" id="UP000282759"/>
    </source>
</evidence>
<comment type="caution">
    <text evidence="2">The sequence shown here is derived from an EMBL/GenBank/DDBJ whole genome shotgun (WGS) entry which is preliminary data.</text>
</comment>
<dbReference type="EMBL" id="SACK01000001">
    <property type="protein sequence ID" value="RVU02363.1"/>
    <property type="molecule type" value="Genomic_DNA"/>
</dbReference>
<gene>
    <name evidence="2" type="ORF">EOD41_00020</name>
</gene>
<accession>A0A3S2UNT9</accession>
<dbReference type="Proteomes" id="UP000282759">
    <property type="component" value="Unassembled WGS sequence"/>
</dbReference>
<proteinExistence type="predicted"/>
<evidence type="ECO:0000313" key="2">
    <source>
        <dbReference type="EMBL" id="RVU02363.1"/>
    </source>
</evidence>
<feature type="chain" id="PRO_5018666848" evidence="1">
    <location>
        <begin position="20"/>
        <end position="275"/>
    </location>
</feature>
<dbReference type="AlphaFoldDB" id="A0A3S2UNT9"/>
<protein>
    <submittedName>
        <fullName evidence="2">Transporter</fullName>
    </submittedName>
</protein>
<name>A0A3S2UNT9_9SPHI</name>
<feature type="signal peptide" evidence="1">
    <location>
        <begin position="1"/>
        <end position="19"/>
    </location>
</feature>
<dbReference type="RefSeq" id="WP_127702741.1">
    <property type="nucleotide sequence ID" value="NZ_SACK01000001.1"/>
</dbReference>
<evidence type="ECO:0000256" key="1">
    <source>
        <dbReference type="SAM" id="SignalP"/>
    </source>
</evidence>
<organism evidence="2 3">
    <name type="scientific">Mucilaginibacter limnophilus</name>
    <dbReference type="NCBI Taxonomy" id="1932778"/>
    <lineage>
        <taxon>Bacteria</taxon>
        <taxon>Pseudomonadati</taxon>
        <taxon>Bacteroidota</taxon>
        <taxon>Sphingobacteriia</taxon>
        <taxon>Sphingobacteriales</taxon>
        <taxon>Sphingobacteriaceae</taxon>
        <taxon>Mucilaginibacter</taxon>
    </lineage>
</organism>
<keyword evidence="1" id="KW-0732">Signal</keyword>
<keyword evidence="3" id="KW-1185">Reference proteome</keyword>
<reference evidence="2 3" key="1">
    <citation type="submission" date="2019-01" db="EMBL/GenBank/DDBJ databases">
        <authorList>
            <person name="Chen W.-M."/>
        </authorList>
    </citation>
    <scope>NUCLEOTIDE SEQUENCE [LARGE SCALE GENOMIC DNA]</scope>
    <source>
        <strain evidence="2 3">YBJ-36</strain>
    </source>
</reference>
<dbReference type="Pfam" id="PF13557">
    <property type="entry name" value="Phenol_MetA_deg"/>
    <property type="match status" value="1"/>
</dbReference>